<organism evidence="1 2">
    <name type="scientific">Aspergillus brunneoviolaceus CBS 621.78</name>
    <dbReference type="NCBI Taxonomy" id="1450534"/>
    <lineage>
        <taxon>Eukaryota</taxon>
        <taxon>Fungi</taxon>
        <taxon>Dikarya</taxon>
        <taxon>Ascomycota</taxon>
        <taxon>Pezizomycotina</taxon>
        <taxon>Eurotiomycetes</taxon>
        <taxon>Eurotiomycetidae</taxon>
        <taxon>Eurotiales</taxon>
        <taxon>Aspergillaceae</taxon>
        <taxon>Aspergillus</taxon>
        <taxon>Aspergillus subgen. Circumdati</taxon>
    </lineage>
</organism>
<reference evidence="1" key="1">
    <citation type="submission" date="2018-02" db="EMBL/GenBank/DDBJ databases">
        <title>The genomes of Aspergillus section Nigri reveals drivers in fungal speciation.</title>
        <authorList>
            <consortium name="DOE Joint Genome Institute"/>
            <person name="Vesth T.C."/>
            <person name="Nybo J."/>
            <person name="Theobald S."/>
            <person name="Brandl J."/>
            <person name="Frisvad J.C."/>
            <person name="Nielsen K.F."/>
            <person name="Lyhne E.K."/>
            <person name="Kogle M.E."/>
            <person name="Kuo A."/>
            <person name="Riley R."/>
            <person name="Clum A."/>
            <person name="Nolan M."/>
            <person name="Lipzen A."/>
            <person name="Salamov A."/>
            <person name="Henrissat B."/>
            <person name="Wiebenga A."/>
            <person name="De vries R.P."/>
            <person name="Grigoriev I.V."/>
            <person name="Mortensen U.H."/>
            <person name="Andersen M.R."/>
            <person name="Baker S.E."/>
        </authorList>
    </citation>
    <scope>NUCLEOTIDE SEQUENCE</scope>
    <source>
        <strain evidence="1">CBS 621.78</strain>
    </source>
</reference>
<name>A0ACD1FZA5_9EURO</name>
<dbReference type="Proteomes" id="UP000249057">
    <property type="component" value="Unassembled WGS sequence"/>
</dbReference>
<protein>
    <submittedName>
        <fullName evidence="1">Uncharacterized protein</fullName>
    </submittedName>
</protein>
<evidence type="ECO:0000313" key="2">
    <source>
        <dbReference type="Proteomes" id="UP000249057"/>
    </source>
</evidence>
<accession>A0ACD1FZA5</accession>
<gene>
    <name evidence="1" type="ORF">BO95DRAFT_446062</name>
</gene>
<proteinExistence type="predicted"/>
<sequence>MSADQLLCQISQTTPDEEWFDFNNSFDIPSGCLDSNATSIDSVSPRDFDLTFPDLGECNWGATPTACPENLFSEFVSYDGPYETYPGLSLNSPQIGLSANDAIQPLPTLSDQELAGLTFDDAWPQEPTYPEDPFYASIRQMVEAQAMADSGCSTLKEKRRDASIAIHLQRLQEAPSSEFVPSTSSTTFPSPCWSGSAQSSTGSCATPANGSSPDMSEKDQLATPQASPSSGAMELVLDLNMNTTTNVPKKQKPRSKAQKESYIKVRKYGACEKHRKQHKRCNCLEKAAALSLANGSFVSSTHSVAHSATNTQLHVHGRGNERHTSWKQANISPTLQPTGLHGVEQATARSQVQLPHALRPSKASVLVTQKDQTLRATTQHPVRPSTTGQPDFLVHRPPQPTALRRNGDQAAATSNRKHFQSDGSAIRTPGLGQYLQLYKLRPDQGLRPDHGIRPDHGVHPDHGVRPNHGVRPDHGLRPDQGLRPQQSLSVKVSNGAVSRGGCDQTRDKTHVNTQPVSGGYPTTRTPLARNRRGTSGTQPSATQLPTVAQYTGSVLIHNTSALTRFVDFGNMVVSWLGSSFGKLAVSTLRKHWLVRKDLGFW</sequence>
<keyword evidence="2" id="KW-1185">Reference proteome</keyword>
<dbReference type="EMBL" id="KZ825375">
    <property type="protein sequence ID" value="RAH42310.1"/>
    <property type="molecule type" value="Genomic_DNA"/>
</dbReference>
<evidence type="ECO:0000313" key="1">
    <source>
        <dbReference type="EMBL" id="RAH42310.1"/>
    </source>
</evidence>